<dbReference type="Proteomes" id="UP000034617">
    <property type="component" value="Unassembled WGS sequence"/>
</dbReference>
<protein>
    <submittedName>
        <fullName evidence="1">Uncharacterized protein</fullName>
    </submittedName>
</protein>
<sequence>MLNAFGTQFENMTVCAPKGSQWDEACVIDSLVEGTGKPDVKLSERNTVVLTFPGKTPLIKLMEIPLDAEHAGVIGQDENGNDIQALTVIEEKHNIVARKVIKFPPSGQSQKGLL</sequence>
<name>A0A0G1GU52_9BACT</name>
<organism evidence="1 2">
    <name type="scientific">Candidatus Gottesmanbacteria bacterium GW2011_GWB1_44_11c</name>
    <dbReference type="NCBI Taxonomy" id="1618447"/>
    <lineage>
        <taxon>Bacteria</taxon>
        <taxon>Candidatus Gottesmaniibacteriota</taxon>
    </lineage>
</organism>
<accession>A0A0G1GU52</accession>
<comment type="caution">
    <text evidence="1">The sequence shown here is derived from an EMBL/GenBank/DDBJ whole genome shotgun (WGS) entry which is preliminary data.</text>
</comment>
<proteinExistence type="predicted"/>
<dbReference type="EMBL" id="LCHM01000009">
    <property type="protein sequence ID" value="KKT38601.1"/>
    <property type="molecule type" value="Genomic_DNA"/>
</dbReference>
<evidence type="ECO:0000313" key="2">
    <source>
        <dbReference type="Proteomes" id="UP000034617"/>
    </source>
</evidence>
<gene>
    <name evidence="1" type="ORF">UW22_C0009G0007</name>
</gene>
<reference evidence="1 2" key="1">
    <citation type="journal article" date="2015" name="Nature">
        <title>rRNA introns, odd ribosomes, and small enigmatic genomes across a large radiation of phyla.</title>
        <authorList>
            <person name="Brown C.T."/>
            <person name="Hug L.A."/>
            <person name="Thomas B.C."/>
            <person name="Sharon I."/>
            <person name="Castelle C.J."/>
            <person name="Singh A."/>
            <person name="Wilkins M.J."/>
            <person name="Williams K.H."/>
            <person name="Banfield J.F."/>
        </authorList>
    </citation>
    <scope>NUCLEOTIDE SEQUENCE [LARGE SCALE GENOMIC DNA]</scope>
</reference>
<dbReference type="AlphaFoldDB" id="A0A0G1GU52"/>
<evidence type="ECO:0000313" key="1">
    <source>
        <dbReference type="EMBL" id="KKT38601.1"/>
    </source>
</evidence>